<dbReference type="Pfam" id="PF07647">
    <property type="entry name" value="SAM_2"/>
    <property type="match status" value="1"/>
</dbReference>
<organism evidence="4 5">
    <name type="scientific">Hondaea fermentalgiana</name>
    <dbReference type="NCBI Taxonomy" id="2315210"/>
    <lineage>
        <taxon>Eukaryota</taxon>
        <taxon>Sar</taxon>
        <taxon>Stramenopiles</taxon>
        <taxon>Bigyra</taxon>
        <taxon>Labyrinthulomycetes</taxon>
        <taxon>Thraustochytrida</taxon>
        <taxon>Thraustochytriidae</taxon>
        <taxon>Hondaea</taxon>
    </lineage>
</organism>
<name>A0A2R5GVD3_9STRA</name>
<protein>
    <submittedName>
        <fullName evidence="4">Dihydrolipoyllysine-residue acetyltransferase component of pyruvate dehydrogenase complex, mitochondrial</fullName>
    </submittedName>
</protein>
<gene>
    <name evidence="4" type="ORF">FCC1311_088382</name>
</gene>
<feature type="domain" description="Lipoyl-binding" evidence="2">
    <location>
        <begin position="46"/>
        <end position="111"/>
    </location>
</feature>
<keyword evidence="4" id="KW-0808">Transferase</keyword>
<evidence type="ECO:0000313" key="4">
    <source>
        <dbReference type="EMBL" id="GBG32613.1"/>
    </source>
</evidence>
<feature type="region of interest" description="Disordered" evidence="1">
    <location>
        <begin position="1"/>
        <end position="29"/>
    </location>
</feature>
<evidence type="ECO:0000259" key="3">
    <source>
        <dbReference type="Pfam" id="PF07647"/>
    </source>
</evidence>
<comment type="caution">
    <text evidence="4">The sequence shown here is derived from an EMBL/GenBank/DDBJ whole genome shotgun (WGS) entry which is preliminary data.</text>
</comment>
<keyword evidence="5" id="KW-1185">Reference proteome</keyword>
<dbReference type="GO" id="GO:0045254">
    <property type="term" value="C:pyruvate dehydrogenase complex"/>
    <property type="evidence" value="ECO:0007669"/>
    <property type="project" value="InterPro"/>
</dbReference>
<dbReference type="AlphaFoldDB" id="A0A2R5GVD3"/>
<dbReference type="Gene3D" id="2.40.50.100">
    <property type="match status" value="1"/>
</dbReference>
<dbReference type="Proteomes" id="UP000241890">
    <property type="component" value="Unassembled WGS sequence"/>
</dbReference>
<dbReference type="Gene3D" id="1.10.150.50">
    <property type="entry name" value="Transcription Factor, Ets-1"/>
    <property type="match status" value="1"/>
</dbReference>
<dbReference type="PANTHER" id="PTHR23151:SF90">
    <property type="entry name" value="DIHYDROLIPOYLLYSINE-RESIDUE ACETYLTRANSFERASE COMPONENT OF PYRUVATE DEHYDROGENASE COMPLEX, MITOCHONDRIAL-RELATED"/>
    <property type="match status" value="1"/>
</dbReference>
<dbReference type="InterPro" id="IPR001660">
    <property type="entry name" value="SAM"/>
</dbReference>
<dbReference type="PANTHER" id="PTHR23151">
    <property type="entry name" value="DIHYDROLIPOAMIDE ACETYL/SUCCINYL-TRANSFERASE-RELATED"/>
    <property type="match status" value="1"/>
</dbReference>
<evidence type="ECO:0000313" key="5">
    <source>
        <dbReference type="Proteomes" id="UP000241890"/>
    </source>
</evidence>
<proteinExistence type="predicted"/>
<dbReference type="InterPro" id="IPR045257">
    <property type="entry name" value="E2/Pdx1"/>
</dbReference>
<accession>A0A2R5GVD3</accession>
<evidence type="ECO:0000259" key="2">
    <source>
        <dbReference type="Pfam" id="PF00364"/>
    </source>
</evidence>
<feature type="compositionally biased region" description="Basic and acidic residues" evidence="1">
    <location>
        <begin position="140"/>
        <end position="149"/>
    </location>
</feature>
<feature type="domain" description="SAM" evidence="3">
    <location>
        <begin position="170"/>
        <end position="229"/>
    </location>
</feature>
<feature type="compositionally biased region" description="Basic and acidic residues" evidence="1">
    <location>
        <begin position="158"/>
        <end position="172"/>
    </location>
</feature>
<dbReference type="SUPFAM" id="SSF51230">
    <property type="entry name" value="Single hybrid motif"/>
    <property type="match status" value="1"/>
</dbReference>
<reference evidence="4 5" key="1">
    <citation type="submission" date="2017-12" db="EMBL/GenBank/DDBJ databases">
        <title>Sequencing, de novo assembly and annotation of complete genome of a new Thraustochytrid species, strain FCC1311.</title>
        <authorList>
            <person name="Sedici K."/>
            <person name="Godart F."/>
            <person name="Aiese Cigliano R."/>
            <person name="Sanseverino W."/>
            <person name="Barakat M."/>
            <person name="Ortet P."/>
            <person name="Marechal E."/>
            <person name="Cagnac O."/>
            <person name="Amato A."/>
        </authorList>
    </citation>
    <scope>NUCLEOTIDE SEQUENCE [LARGE SCALE GENOMIC DNA]</scope>
</reference>
<dbReference type="EMBL" id="BEYU01000125">
    <property type="protein sequence ID" value="GBG32613.1"/>
    <property type="molecule type" value="Genomic_DNA"/>
</dbReference>
<sequence>MSDKAKLVVEGEADMTKENDDKEAEDPAKMSGEELLEHAAKVLLPDDGYDSSSVATWYKEEGDKIRSSESLVEIETPEFSYDFQSSVSGVLAKIVKQAGAEVKSGSVLAYIGSTEEEATEIQAYMQSEEYAELKRAKKRRAEEAEKAEDADSSSSGEDASKDGADQGDETHEVRMFLKNLESDMSRYTDDLIENGFDSIPALATVEMEDLTQSGVKKGHARLIMRAIDQYNGKEESK</sequence>
<dbReference type="Pfam" id="PF00364">
    <property type="entry name" value="Biotin_lipoyl"/>
    <property type="match status" value="1"/>
</dbReference>
<dbReference type="GO" id="GO:0006086">
    <property type="term" value="P:pyruvate decarboxylation to acetyl-CoA"/>
    <property type="evidence" value="ECO:0007669"/>
    <property type="project" value="InterPro"/>
</dbReference>
<dbReference type="InterPro" id="IPR011053">
    <property type="entry name" value="Single_hybrid_motif"/>
</dbReference>
<dbReference type="InParanoid" id="A0A2R5GVD3"/>
<dbReference type="CDD" id="cd06849">
    <property type="entry name" value="lipoyl_domain"/>
    <property type="match status" value="1"/>
</dbReference>
<dbReference type="InterPro" id="IPR013761">
    <property type="entry name" value="SAM/pointed_sf"/>
</dbReference>
<dbReference type="SUPFAM" id="SSF47769">
    <property type="entry name" value="SAM/Pointed domain"/>
    <property type="match status" value="1"/>
</dbReference>
<keyword evidence="4" id="KW-0670">Pyruvate</keyword>
<dbReference type="InterPro" id="IPR000089">
    <property type="entry name" value="Biotin_lipoyl"/>
</dbReference>
<evidence type="ECO:0000256" key="1">
    <source>
        <dbReference type="SAM" id="MobiDB-lite"/>
    </source>
</evidence>
<dbReference type="OrthoDB" id="1919336at2759"/>
<feature type="region of interest" description="Disordered" evidence="1">
    <location>
        <begin position="132"/>
        <end position="172"/>
    </location>
</feature>
<dbReference type="GO" id="GO:0016740">
    <property type="term" value="F:transferase activity"/>
    <property type="evidence" value="ECO:0007669"/>
    <property type="project" value="UniProtKB-KW"/>
</dbReference>